<organism evidence="4">
    <name type="scientific">Neobodo designis</name>
    <name type="common">Flagellated protozoan</name>
    <name type="synonym">Bodo designis</name>
    <dbReference type="NCBI Taxonomy" id="312471"/>
    <lineage>
        <taxon>Eukaryota</taxon>
        <taxon>Discoba</taxon>
        <taxon>Euglenozoa</taxon>
        <taxon>Kinetoplastea</taxon>
        <taxon>Metakinetoplastina</taxon>
        <taxon>Neobodonida</taxon>
        <taxon>Neobodo</taxon>
    </lineage>
</organism>
<sequence length="140" mass="15750">MSGIVVPRNFRLLEELERSEKGQGNSMCSVGLRDRDDILLTHWNGTIIGPPGTAFENRIICLEIECGANYPDVPPVIRFQSKVNLPCVNQSNGKLEPGQFGLFRQWRREITMEQVLQALRNEMGSPANRKLPQPPEGATY</sequence>
<evidence type="ECO:0000256" key="2">
    <source>
        <dbReference type="SAM" id="MobiDB-lite"/>
    </source>
</evidence>
<dbReference type="FunFam" id="3.10.110.10:FF:000026">
    <property type="entry name" value="Ubiquitin-conjugating enzyme E2 variant"/>
    <property type="match status" value="1"/>
</dbReference>
<evidence type="ECO:0000313" key="4">
    <source>
        <dbReference type="EMBL" id="CAD9143399.1"/>
    </source>
</evidence>
<evidence type="ECO:0000256" key="1">
    <source>
        <dbReference type="ARBA" id="ARBA00022786"/>
    </source>
</evidence>
<dbReference type="AlphaFoldDB" id="A0A7S1W1G3"/>
<dbReference type="PROSITE" id="PS50127">
    <property type="entry name" value="UBC_2"/>
    <property type="match status" value="1"/>
</dbReference>
<accession>A0A7S1W1G3</accession>
<protein>
    <recommendedName>
        <fullName evidence="3">UBC core domain-containing protein</fullName>
    </recommendedName>
</protein>
<feature type="region of interest" description="Disordered" evidence="2">
    <location>
        <begin position="121"/>
        <end position="140"/>
    </location>
</feature>
<dbReference type="InterPro" id="IPR016135">
    <property type="entry name" value="UBQ-conjugating_enzyme/RWD"/>
</dbReference>
<dbReference type="InterPro" id="IPR000608">
    <property type="entry name" value="UBC"/>
</dbReference>
<evidence type="ECO:0000259" key="3">
    <source>
        <dbReference type="PROSITE" id="PS50127"/>
    </source>
</evidence>
<dbReference type="PANTHER" id="PTHR24068">
    <property type="entry name" value="UBIQUITIN-CONJUGATING ENZYME E2"/>
    <property type="match status" value="1"/>
</dbReference>
<dbReference type="SMART" id="SM00212">
    <property type="entry name" value="UBCc"/>
    <property type="match status" value="1"/>
</dbReference>
<dbReference type="Gene3D" id="3.10.110.10">
    <property type="entry name" value="Ubiquitin Conjugating Enzyme"/>
    <property type="match status" value="1"/>
</dbReference>
<keyword evidence="1" id="KW-0833">Ubl conjugation pathway</keyword>
<dbReference type="CDD" id="cd23807">
    <property type="entry name" value="UEV_UBE2V"/>
    <property type="match status" value="1"/>
</dbReference>
<dbReference type="SUPFAM" id="SSF54495">
    <property type="entry name" value="UBC-like"/>
    <property type="match status" value="1"/>
</dbReference>
<name>A0A7S1W1G3_NEODS</name>
<dbReference type="EMBL" id="HBGF01043192">
    <property type="protein sequence ID" value="CAD9143399.1"/>
    <property type="molecule type" value="Transcribed_RNA"/>
</dbReference>
<reference evidence="4" key="1">
    <citation type="submission" date="2021-01" db="EMBL/GenBank/DDBJ databases">
        <authorList>
            <person name="Corre E."/>
            <person name="Pelletier E."/>
            <person name="Niang G."/>
            <person name="Scheremetjew M."/>
            <person name="Finn R."/>
            <person name="Kale V."/>
            <person name="Holt S."/>
            <person name="Cochrane G."/>
            <person name="Meng A."/>
            <person name="Brown T."/>
            <person name="Cohen L."/>
        </authorList>
    </citation>
    <scope>NUCLEOTIDE SEQUENCE</scope>
    <source>
        <strain evidence="4">CCAP 1951/1</strain>
    </source>
</reference>
<feature type="domain" description="UBC core" evidence="3">
    <location>
        <begin position="7"/>
        <end position="140"/>
    </location>
</feature>
<gene>
    <name evidence="4" type="ORF">NDES1114_LOCUS28900</name>
</gene>
<dbReference type="Pfam" id="PF00179">
    <property type="entry name" value="UQ_con"/>
    <property type="match status" value="1"/>
</dbReference>
<proteinExistence type="predicted"/>